<evidence type="ECO:0000313" key="5">
    <source>
        <dbReference type="Proteomes" id="UP000586827"/>
    </source>
</evidence>
<dbReference type="InterPro" id="IPR036271">
    <property type="entry name" value="Tet_transcr_reg_TetR-rel_C_sf"/>
</dbReference>
<organism evidence="4 5">
    <name type="scientific">Nocardia uniformis</name>
    <dbReference type="NCBI Taxonomy" id="53432"/>
    <lineage>
        <taxon>Bacteria</taxon>
        <taxon>Bacillati</taxon>
        <taxon>Actinomycetota</taxon>
        <taxon>Actinomycetes</taxon>
        <taxon>Mycobacteriales</taxon>
        <taxon>Nocardiaceae</taxon>
        <taxon>Nocardia</taxon>
    </lineage>
</organism>
<evidence type="ECO:0000256" key="1">
    <source>
        <dbReference type="ARBA" id="ARBA00023125"/>
    </source>
</evidence>
<dbReference type="InterPro" id="IPR050109">
    <property type="entry name" value="HTH-type_TetR-like_transc_reg"/>
</dbReference>
<feature type="domain" description="HTH tetR-type" evidence="3">
    <location>
        <begin position="19"/>
        <end position="79"/>
    </location>
</feature>
<dbReference type="SUPFAM" id="SSF48498">
    <property type="entry name" value="Tetracyclin repressor-like, C-terminal domain"/>
    <property type="match status" value="1"/>
</dbReference>
<dbReference type="RefSeq" id="WP_067524082.1">
    <property type="nucleotide sequence ID" value="NZ_JABELX010000008.1"/>
</dbReference>
<evidence type="ECO:0000256" key="2">
    <source>
        <dbReference type="PROSITE-ProRule" id="PRU00335"/>
    </source>
</evidence>
<comment type="caution">
    <text evidence="4">The sequence shown here is derived from an EMBL/GenBank/DDBJ whole genome shotgun (WGS) entry which is preliminary data.</text>
</comment>
<keyword evidence="5" id="KW-1185">Reference proteome</keyword>
<dbReference type="PRINTS" id="PR00455">
    <property type="entry name" value="HTHTETR"/>
</dbReference>
<evidence type="ECO:0000313" key="4">
    <source>
        <dbReference type="EMBL" id="NNH72766.1"/>
    </source>
</evidence>
<dbReference type="InterPro" id="IPR009057">
    <property type="entry name" value="Homeodomain-like_sf"/>
</dbReference>
<protein>
    <submittedName>
        <fullName evidence="4">TetR/AcrR family transcriptional regulator</fullName>
    </submittedName>
</protein>
<accession>A0A849C529</accession>
<dbReference type="PANTHER" id="PTHR30055:SF226">
    <property type="entry name" value="HTH-TYPE TRANSCRIPTIONAL REGULATOR PKSA"/>
    <property type="match status" value="1"/>
</dbReference>
<dbReference type="Proteomes" id="UP000586827">
    <property type="component" value="Unassembled WGS sequence"/>
</dbReference>
<dbReference type="InterPro" id="IPR001647">
    <property type="entry name" value="HTH_TetR"/>
</dbReference>
<keyword evidence="1 2" id="KW-0238">DNA-binding</keyword>
<gene>
    <name evidence="4" type="ORF">HLB23_23360</name>
</gene>
<evidence type="ECO:0000259" key="3">
    <source>
        <dbReference type="PROSITE" id="PS50977"/>
    </source>
</evidence>
<dbReference type="GO" id="GO:0000976">
    <property type="term" value="F:transcription cis-regulatory region binding"/>
    <property type="evidence" value="ECO:0007669"/>
    <property type="project" value="TreeGrafter"/>
</dbReference>
<dbReference type="PROSITE" id="PS50977">
    <property type="entry name" value="HTH_TETR_2"/>
    <property type="match status" value="1"/>
</dbReference>
<reference evidence="4 5" key="1">
    <citation type="submission" date="2020-05" db="EMBL/GenBank/DDBJ databases">
        <title>MicrobeNet Type strains.</title>
        <authorList>
            <person name="Nicholson A.C."/>
        </authorList>
    </citation>
    <scope>NUCLEOTIDE SEQUENCE [LARGE SCALE GENOMIC DNA]</scope>
    <source>
        <strain evidence="4 5">JCM 3224</strain>
    </source>
</reference>
<dbReference type="GO" id="GO:0003700">
    <property type="term" value="F:DNA-binding transcription factor activity"/>
    <property type="evidence" value="ECO:0007669"/>
    <property type="project" value="TreeGrafter"/>
</dbReference>
<dbReference type="SUPFAM" id="SSF46689">
    <property type="entry name" value="Homeodomain-like"/>
    <property type="match status" value="1"/>
</dbReference>
<dbReference type="Gene3D" id="1.10.357.10">
    <property type="entry name" value="Tetracycline Repressor, domain 2"/>
    <property type="match status" value="1"/>
</dbReference>
<dbReference type="EMBL" id="JABELX010000008">
    <property type="protein sequence ID" value="NNH72766.1"/>
    <property type="molecule type" value="Genomic_DNA"/>
</dbReference>
<dbReference type="Pfam" id="PF00440">
    <property type="entry name" value="TetR_N"/>
    <property type="match status" value="1"/>
</dbReference>
<proteinExistence type="predicted"/>
<dbReference type="AlphaFoldDB" id="A0A849C529"/>
<name>A0A849C529_9NOCA</name>
<dbReference type="PANTHER" id="PTHR30055">
    <property type="entry name" value="HTH-TYPE TRANSCRIPTIONAL REGULATOR RUTR"/>
    <property type="match status" value="1"/>
</dbReference>
<feature type="DNA-binding region" description="H-T-H motif" evidence="2">
    <location>
        <begin position="42"/>
        <end position="61"/>
    </location>
</feature>
<sequence>MTITGSRKRGRPADPDLIARRRAALIDAAAEVFADVGYTNAAVSTIADRAGLGKGTFYQYFDSKKDVLDGVIDQVVDDVTALILAETGAQRATSLDDLEGGLRTVASRLFEMTDERPQAVRMLLEGIQDEDIKERLLGLSAALEATVATLLHHNADAGLVRGDIDAEFTAHVMVSIAIGGMVRLLRGDFVDAGSRAAYIDSCAGLARSMMMPGSTP</sequence>